<keyword evidence="3 11" id="KW-0479">Metal-binding</keyword>
<evidence type="ECO:0000256" key="2">
    <source>
        <dbReference type="ARBA" id="ARBA00005993"/>
    </source>
</evidence>
<keyword evidence="8 11" id="KW-0804">Transcription</keyword>
<evidence type="ECO:0000256" key="10">
    <source>
        <dbReference type="ARBA" id="ARBA00023242"/>
    </source>
</evidence>
<proteinExistence type="inferred from homology"/>
<dbReference type="GO" id="GO:0000978">
    <property type="term" value="F:RNA polymerase II cis-regulatory region sequence-specific DNA binding"/>
    <property type="evidence" value="ECO:0007669"/>
    <property type="project" value="InterPro"/>
</dbReference>
<evidence type="ECO:0000256" key="5">
    <source>
        <dbReference type="ARBA" id="ARBA00022833"/>
    </source>
</evidence>
<gene>
    <name evidence="15" type="primary">nhr-1</name>
    <name evidence="15" type="ORF">Tcan_03688</name>
</gene>
<comment type="similarity">
    <text evidence="2 11">Belongs to the nuclear hormone receptor family.</text>
</comment>
<keyword evidence="6 11" id="KW-0805">Transcription regulation</keyword>
<dbReference type="Gene3D" id="3.30.50.10">
    <property type="entry name" value="Erythroid Transcription Factor GATA-1, subunit A"/>
    <property type="match status" value="1"/>
</dbReference>
<dbReference type="AlphaFoldDB" id="A0A0B2VT12"/>
<dbReference type="OMA" id="MRCACRA"/>
<evidence type="ECO:0000256" key="8">
    <source>
        <dbReference type="ARBA" id="ARBA00023163"/>
    </source>
</evidence>
<dbReference type="GO" id="GO:0003700">
    <property type="term" value="F:DNA-binding transcription factor activity"/>
    <property type="evidence" value="ECO:0007669"/>
    <property type="project" value="InterPro"/>
</dbReference>
<evidence type="ECO:0000256" key="12">
    <source>
        <dbReference type="SAM" id="MobiDB-lite"/>
    </source>
</evidence>
<dbReference type="SUPFAM" id="SSF48508">
    <property type="entry name" value="Nuclear receptor ligand-binding domain"/>
    <property type="match status" value="1"/>
</dbReference>
<dbReference type="STRING" id="6265.A0A0B2VT12"/>
<keyword evidence="10 11" id="KW-0539">Nucleus</keyword>
<keyword evidence="4 11" id="KW-0863">Zinc-finger</keyword>
<feature type="domain" description="Nuclear receptor" evidence="13">
    <location>
        <begin position="19"/>
        <end position="94"/>
    </location>
</feature>
<feature type="domain" description="NR LBD" evidence="14">
    <location>
        <begin position="218"/>
        <end position="463"/>
    </location>
</feature>
<dbReference type="GO" id="GO:0008270">
    <property type="term" value="F:zinc ion binding"/>
    <property type="evidence" value="ECO:0007669"/>
    <property type="project" value="UniProtKB-KW"/>
</dbReference>
<evidence type="ECO:0000256" key="6">
    <source>
        <dbReference type="ARBA" id="ARBA00023015"/>
    </source>
</evidence>
<dbReference type="FunFam" id="3.30.50.10:FF:000030">
    <property type="entry name" value="Nuclear Hormone Receptor family"/>
    <property type="match status" value="1"/>
</dbReference>
<dbReference type="InterPro" id="IPR035500">
    <property type="entry name" value="NHR-like_dom_sf"/>
</dbReference>
<comment type="caution">
    <text evidence="15">The sequence shown here is derived from an EMBL/GenBank/DDBJ whole genome shotgun (WGS) entry which is preliminary data.</text>
</comment>
<dbReference type="Pfam" id="PF00105">
    <property type="entry name" value="zf-C4"/>
    <property type="match status" value="1"/>
</dbReference>
<dbReference type="EMBL" id="JPKZ01000957">
    <property type="protein sequence ID" value="KHN84532.1"/>
    <property type="molecule type" value="Genomic_DNA"/>
</dbReference>
<evidence type="ECO:0000259" key="14">
    <source>
        <dbReference type="PROSITE" id="PS51843"/>
    </source>
</evidence>
<evidence type="ECO:0000256" key="1">
    <source>
        <dbReference type="ARBA" id="ARBA00004123"/>
    </source>
</evidence>
<dbReference type="Proteomes" id="UP000031036">
    <property type="component" value="Unassembled WGS sequence"/>
</dbReference>
<feature type="region of interest" description="Disordered" evidence="12">
    <location>
        <begin position="98"/>
        <end position="117"/>
    </location>
</feature>
<dbReference type="GO" id="GO:0005634">
    <property type="term" value="C:nucleus"/>
    <property type="evidence" value="ECO:0007669"/>
    <property type="project" value="UniProtKB-SubCell"/>
</dbReference>
<dbReference type="Pfam" id="PF00104">
    <property type="entry name" value="Hormone_recep"/>
    <property type="match status" value="1"/>
</dbReference>
<dbReference type="InterPro" id="IPR013088">
    <property type="entry name" value="Znf_NHR/GATA"/>
</dbReference>
<keyword evidence="9 11" id="KW-0675">Receptor</keyword>
<dbReference type="InterPro" id="IPR049636">
    <property type="entry name" value="HNF4-like_DBD"/>
</dbReference>
<keyword evidence="5 11" id="KW-0862">Zinc</keyword>
<dbReference type="SUPFAM" id="SSF57716">
    <property type="entry name" value="Glucocorticoid receptor-like (DNA-binding domain)"/>
    <property type="match status" value="1"/>
</dbReference>
<dbReference type="PRINTS" id="PR00047">
    <property type="entry name" value="STROIDFINGER"/>
</dbReference>
<dbReference type="OrthoDB" id="5842206at2759"/>
<dbReference type="PRINTS" id="PR00398">
    <property type="entry name" value="STRDHORMONER"/>
</dbReference>
<evidence type="ECO:0000256" key="9">
    <source>
        <dbReference type="ARBA" id="ARBA00023170"/>
    </source>
</evidence>
<dbReference type="PROSITE" id="PS00031">
    <property type="entry name" value="NUCLEAR_REC_DBD_1"/>
    <property type="match status" value="1"/>
</dbReference>
<keyword evidence="16" id="KW-1185">Reference proteome</keyword>
<organism evidence="15 16">
    <name type="scientific">Toxocara canis</name>
    <name type="common">Canine roundworm</name>
    <dbReference type="NCBI Taxonomy" id="6265"/>
    <lineage>
        <taxon>Eukaryota</taxon>
        <taxon>Metazoa</taxon>
        <taxon>Ecdysozoa</taxon>
        <taxon>Nematoda</taxon>
        <taxon>Chromadorea</taxon>
        <taxon>Rhabditida</taxon>
        <taxon>Spirurina</taxon>
        <taxon>Ascaridomorpha</taxon>
        <taxon>Ascaridoidea</taxon>
        <taxon>Toxocaridae</taxon>
        <taxon>Toxocara</taxon>
    </lineage>
</organism>
<evidence type="ECO:0000313" key="15">
    <source>
        <dbReference type="EMBL" id="KHN84532.1"/>
    </source>
</evidence>
<dbReference type="InterPro" id="IPR001628">
    <property type="entry name" value="Znf_hrmn_rcpt"/>
</dbReference>
<accession>A0A0B2VT12</accession>
<dbReference type="InterPro" id="IPR000536">
    <property type="entry name" value="Nucl_hrmn_rcpt_lig-bd"/>
</dbReference>
<dbReference type="InterPro" id="IPR001723">
    <property type="entry name" value="Nuclear_hrmn_rcpt"/>
</dbReference>
<name>A0A0B2VT12_TOXCA</name>
<dbReference type="PROSITE" id="PS51843">
    <property type="entry name" value="NR_LBD"/>
    <property type="match status" value="1"/>
</dbReference>
<evidence type="ECO:0000256" key="3">
    <source>
        <dbReference type="ARBA" id="ARBA00022723"/>
    </source>
</evidence>
<evidence type="ECO:0000256" key="7">
    <source>
        <dbReference type="ARBA" id="ARBA00023125"/>
    </source>
</evidence>
<dbReference type="PROSITE" id="PS51030">
    <property type="entry name" value="NUCLEAR_REC_DBD_2"/>
    <property type="match status" value="1"/>
</dbReference>
<dbReference type="InterPro" id="IPR050274">
    <property type="entry name" value="Nuclear_hormone_rcpt_NR2"/>
</dbReference>
<dbReference type="SMART" id="SM00430">
    <property type="entry name" value="HOLI"/>
    <property type="match status" value="1"/>
</dbReference>
<evidence type="ECO:0000256" key="4">
    <source>
        <dbReference type="ARBA" id="ARBA00022771"/>
    </source>
</evidence>
<sequence length="463" mass="51374">MTDLSKSMLIILGKTSKFSETCVVCGDQSTGYHYEVSSCNGCKTFFRRTIVAHRTYKCHKNGNCIFNKDIRCACRACRFAKCLAVGMNPKAIQCNRTGRIASPNNPPSPPQDPTAASLTSSIAQTTVICTTSSVTSVDDKSEVQKLHTTCSSASSPSSERSVCKRAYTVSALLDLPLFSPSPSANETRKISHSVSPLPAKEASEICDEIPCKRAKNDASEKLISRLLTLQENVSQLRHTNYTISDSILDLLTRPCAMDNMTEYTKQNEESELDASEMLSVDVALAIEYAKSFDVFRKMPLDDKCFLLRDVTLVLSLFENAYQSFLKRNSNGTFQALVKLEANEVVPSEGSPVQLATESLVRAEIDCSEYVLLKAIIFLHAECFGLSTKSYKQLVENRQLMLDALFDYMMSTYGKQGPVKYGNVLSVSWTLFKTAQRYKEAIEKLDLQPLCQEILSSKLPTKLI</sequence>
<dbReference type="SMART" id="SM00399">
    <property type="entry name" value="ZnF_C4"/>
    <property type="match status" value="1"/>
</dbReference>
<dbReference type="CDD" id="cd06960">
    <property type="entry name" value="NR_DBD_HNF4A"/>
    <property type="match status" value="1"/>
</dbReference>
<evidence type="ECO:0000313" key="16">
    <source>
        <dbReference type="Proteomes" id="UP000031036"/>
    </source>
</evidence>
<dbReference type="PANTHER" id="PTHR24083">
    <property type="entry name" value="NUCLEAR HORMONE RECEPTOR"/>
    <property type="match status" value="1"/>
</dbReference>
<dbReference type="Gene3D" id="1.10.565.10">
    <property type="entry name" value="Retinoid X Receptor"/>
    <property type="match status" value="1"/>
</dbReference>
<evidence type="ECO:0000256" key="11">
    <source>
        <dbReference type="RuleBase" id="RU004334"/>
    </source>
</evidence>
<protein>
    <submittedName>
        <fullName evidence="15">Nuclear hormone receptor family member nhr-1</fullName>
    </submittedName>
</protein>
<evidence type="ECO:0000259" key="13">
    <source>
        <dbReference type="PROSITE" id="PS51030"/>
    </source>
</evidence>
<comment type="subcellular location">
    <subcellularLocation>
        <location evidence="1 11">Nucleus</location>
    </subcellularLocation>
</comment>
<keyword evidence="7 11" id="KW-0238">DNA-binding</keyword>
<reference evidence="15 16" key="1">
    <citation type="submission" date="2014-11" db="EMBL/GenBank/DDBJ databases">
        <title>Genetic blueprint of the zoonotic pathogen Toxocara canis.</title>
        <authorList>
            <person name="Zhu X.-Q."/>
            <person name="Korhonen P.K."/>
            <person name="Cai H."/>
            <person name="Young N.D."/>
            <person name="Nejsum P."/>
            <person name="von Samson-Himmelstjerna G."/>
            <person name="Boag P.R."/>
            <person name="Tan P."/>
            <person name="Li Q."/>
            <person name="Min J."/>
            <person name="Yang Y."/>
            <person name="Wang X."/>
            <person name="Fang X."/>
            <person name="Hall R.S."/>
            <person name="Hofmann A."/>
            <person name="Sternberg P.W."/>
            <person name="Jex A.R."/>
            <person name="Gasser R.B."/>
        </authorList>
    </citation>
    <scope>NUCLEOTIDE SEQUENCE [LARGE SCALE GENOMIC DNA]</scope>
    <source>
        <strain evidence="15">PN_DK_2014</strain>
    </source>
</reference>